<evidence type="ECO:0000256" key="1">
    <source>
        <dbReference type="SAM" id="MobiDB-lite"/>
    </source>
</evidence>
<evidence type="ECO:0000313" key="2">
    <source>
        <dbReference type="EMBL" id="KAF7313994.1"/>
    </source>
</evidence>
<feature type="region of interest" description="Disordered" evidence="1">
    <location>
        <begin position="122"/>
        <end position="156"/>
    </location>
</feature>
<accession>A0A8H6WCU7</accession>
<keyword evidence="3" id="KW-1185">Reference proteome</keyword>
<evidence type="ECO:0000313" key="3">
    <source>
        <dbReference type="Proteomes" id="UP000613580"/>
    </source>
</evidence>
<dbReference type="AlphaFoldDB" id="A0A8H6WCU7"/>
<proteinExistence type="predicted"/>
<name>A0A8H6WCU7_MYCCL</name>
<dbReference type="EMBL" id="JACAZE010000006">
    <property type="protein sequence ID" value="KAF7313994.1"/>
    <property type="molecule type" value="Genomic_DNA"/>
</dbReference>
<sequence>MLRARLAEASTFCALGWPVDGFGDERSPKRSRTIRSAATATDHIRRSTTPNTALRSVELLCATPSQRDAEQESAPPLGMGFQSRPDQSMRQHLVRPTERHGGVLAKAPTTERWCLRLPFGPPPTQHIHGQHSVPDELQRRGAEKDSANALANPNPSLDLNLWGSGDNGNGVETTLQQTRVGNPVPATINPPLVTAQAPVPYWTQPLAQGTVDEEEGGYAINWDRRGQIALTVPRHFMPTAVSVDLDLPQYAQYKKLVEHFRPVAELDWTAPPPLPLTTGQSFLPHPISLLQPVVPHSTPAESASRKTNDVVLDLTADEDDGPVGGEPAGHAQGMPNDPTLPPSILAYLATVEKARKPTHFACKRQLNCSPDFALATNHNQLTRIRFTAVAFEAHNTLFHPHVGADLRSQQCGWVTSGRECLHRAQAGDLMKHVERVHLSGFPCMLCEEMYPSREALTAHMRACVPPVDTSAAGAMEEGPQAKRRKIWERDL</sequence>
<feature type="region of interest" description="Disordered" evidence="1">
    <location>
        <begin position="317"/>
        <end position="336"/>
    </location>
</feature>
<keyword evidence="2" id="KW-0808">Transferase</keyword>
<dbReference type="GO" id="GO:0016740">
    <property type="term" value="F:transferase activity"/>
    <property type="evidence" value="ECO:0007669"/>
    <property type="project" value="UniProtKB-KW"/>
</dbReference>
<protein>
    <submittedName>
        <fullName evidence="2">Glycosyltransferase family 15 protein</fullName>
    </submittedName>
</protein>
<feature type="compositionally biased region" description="Basic and acidic residues" evidence="1">
    <location>
        <begin position="133"/>
        <end position="146"/>
    </location>
</feature>
<organism evidence="2 3">
    <name type="scientific">Mycena chlorophos</name>
    <name type="common">Agaric fungus</name>
    <name type="synonym">Agaricus chlorophos</name>
    <dbReference type="NCBI Taxonomy" id="658473"/>
    <lineage>
        <taxon>Eukaryota</taxon>
        <taxon>Fungi</taxon>
        <taxon>Dikarya</taxon>
        <taxon>Basidiomycota</taxon>
        <taxon>Agaricomycotina</taxon>
        <taxon>Agaricomycetes</taxon>
        <taxon>Agaricomycetidae</taxon>
        <taxon>Agaricales</taxon>
        <taxon>Marasmiineae</taxon>
        <taxon>Mycenaceae</taxon>
        <taxon>Mycena</taxon>
    </lineage>
</organism>
<dbReference type="Proteomes" id="UP000613580">
    <property type="component" value="Unassembled WGS sequence"/>
</dbReference>
<feature type="region of interest" description="Disordered" evidence="1">
    <location>
        <begin position="472"/>
        <end position="491"/>
    </location>
</feature>
<gene>
    <name evidence="2" type="ORF">HMN09_00557900</name>
</gene>
<reference evidence="2" key="1">
    <citation type="submission" date="2020-05" db="EMBL/GenBank/DDBJ databases">
        <title>Mycena genomes resolve the evolution of fungal bioluminescence.</title>
        <authorList>
            <person name="Tsai I.J."/>
        </authorList>
    </citation>
    <scope>NUCLEOTIDE SEQUENCE</scope>
    <source>
        <strain evidence="2">110903Hualien_Pintung</strain>
    </source>
</reference>
<feature type="compositionally biased region" description="Basic residues" evidence="1">
    <location>
        <begin position="481"/>
        <end position="491"/>
    </location>
</feature>
<comment type="caution">
    <text evidence="2">The sequence shown here is derived from an EMBL/GenBank/DDBJ whole genome shotgun (WGS) entry which is preliminary data.</text>
</comment>
<feature type="region of interest" description="Disordered" evidence="1">
    <location>
        <begin position="65"/>
        <end position="85"/>
    </location>
</feature>